<organism evidence="2 3">
    <name type="scientific">Neoaquamicrobium microcysteis</name>
    <dbReference type="NCBI Taxonomy" id="2682781"/>
    <lineage>
        <taxon>Bacteria</taxon>
        <taxon>Pseudomonadati</taxon>
        <taxon>Pseudomonadota</taxon>
        <taxon>Alphaproteobacteria</taxon>
        <taxon>Hyphomicrobiales</taxon>
        <taxon>Phyllobacteriaceae</taxon>
        <taxon>Neoaquamicrobium</taxon>
    </lineage>
</organism>
<evidence type="ECO:0000313" key="3">
    <source>
        <dbReference type="Proteomes" id="UP000323258"/>
    </source>
</evidence>
<dbReference type="Gene3D" id="3.30.160.150">
    <property type="entry name" value="Lipoprotein like domain"/>
    <property type="match status" value="1"/>
</dbReference>
<reference evidence="2 3" key="1">
    <citation type="submission" date="2019-08" db="EMBL/GenBank/DDBJ databases">
        <authorList>
            <person name="Seo Y.L."/>
        </authorList>
    </citation>
    <scope>NUCLEOTIDE SEQUENCE [LARGE SCALE GENOMIC DNA]</scope>
    <source>
        <strain evidence="2 3">MaA-C15</strain>
    </source>
</reference>
<dbReference type="AlphaFoldDB" id="A0A5D4H206"/>
<proteinExistence type="predicted"/>
<gene>
    <name evidence="2" type="ORF">FY036_06250</name>
</gene>
<evidence type="ECO:0008006" key="4">
    <source>
        <dbReference type="Google" id="ProtNLM"/>
    </source>
</evidence>
<dbReference type="RefSeq" id="WP_148913851.1">
    <property type="nucleotide sequence ID" value="NZ_VSZS01000057.1"/>
</dbReference>
<reference evidence="2 3" key="2">
    <citation type="submission" date="2019-09" db="EMBL/GenBank/DDBJ databases">
        <title>Mesorhizobium sp. MaA-C15 isolated from Microcystis aeruginosa.</title>
        <authorList>
            <person name="Jeong S.E."/>
            <person name="Jin H.M."/>
            <person name="Jeon C.O."/>
        </authorList>
    </citation>
    <scope>NUCLEOTIDE SEQUENCE [LARGE SCALE GENOMIC DNA]</scope>
    <source>
        <strain evidence="2 3">MaA-C15</strain>
    </source>
</reference>
<accession>A0A5D4H206</accession>
<keyword evidence="3" id="KW-1185">Reference proteome</keyword>
<name>A0A5D4H206_9HYPH</name>
<dbReference type="EMBL" id="VSZS01000057">
    <property type="protein sequence ID" value="TYR34089.1"/>
    <property type="molecule type" value="Genomic_DNA"/>
</dbReference>
<dbReference type="PROSITE" id="PS51257">
    <property type="entry name" value="PROKAR_LIPOPROTEIN"/>
    <property type="match status" value="1"/>
</dbReference>
<feature type="region of interest" description="Disordered" evidence="1">
    <location>
        <begin position="184"/>
        <end position="216"/>
    </location>
</feature>
<dbReference type="Proteomes" id="UP000323258">
    <property type="component" value="Unassembled WGS sequence"/>
</dbReference>
<evidence type="ECO:0000256" key="1">
    <source>
        <dbReference type="SAM" id="MobiDB-lite"/>
    </source>
</evidence>
<sequence length="216" mass="23060">MSSSDRSPVRRLALVAGLLLAVTAMAGCTVRPLYGDVTTSATGPQGAASAKLALVEIAPARDRVGQEVRNHLIFLMAGGKGQPANPAYRMQLSTSVRDARATSVNTRRVNLEPTAGIVTVRGSYVLTDAASGERISAGTRAVQAPYDLPIQEFAALRSVRNAEDRAARELAELLRLVVAQELEKATSTAEARPAATSPEEVEDIWRREDAEEPLLQ</sequence>
<protein>
    <recommendedName>
        <fullName evidence="4">LPS-assembly lipoprotein</fullName>
    </recommendedName>
</protein>
<comment type="caution">
    <text evidence="2">The sequence shown here is derived from an EMBL/GenBank/DDBJ whole genome shotgun (WGS) entry which is preliminary data.</text>
</comment>
<evidence type="ECO:0000313" key="2">
    <source>
        <dbReference type="EMBL" id="TYR34089.1"/>
    </source>
</evidence>